<dbReference type="Proteomes" id="UP001064933">
    <property type="component" value="Chromosome"/>
</dbReference>
<feature type="chain" id="PRO_5045386390" evidence="1">
    <location>
        <begin position="25"/>
        <end position="132"/>
    </location>
</feature>
<accession>A0ABY6AW61</accession>
<organism evidence="2 3">
    <name type="scientific">Roseateles amylovorans</name>
    <dbReference type="NCBI Taxonomy" id="2978473"/>
    <lineage>
        <taxon>Bacteria</taxon>
        <taxon>Pseudomonadati</taxon>
        <taxon>Pseudomonadota</taxon>
        <taxon>Betaproteobacteria</taxon>
        <taxon>Burkholderiales</taxon>
        <taxon>Sphaerotilaceae</taxon>
        <taxon>Roseateles</taxon>
    </lineage>
</organism>
<evidence type="ECO:0000313" key="2">
    <source>
        <dbReference type="EMBL" id="UXH76922.1"/>
    </source>
</evidence>
<protein>
    <submittedName>
        <fullName evidence="2">Uncharacterized protein</fullName>
    </submittedName>
</protein>
<keyword evidence="3" id="KW-1185">Reference proteome</keyword>
<evidence type="ECO:0000313" key="3">
    <source>
        <dbReference type="Proteomes" id="UP001064933"/>
    </source>
</evidence>
<dbReference type="RefSeq" id="WP_261756664.1">
    <property type="nucleotide sequence ID" value="NZ_CP104562.2"/>
</dbReference>
<keyword evidence="1" id="KW-0732">Signal</keyword>
<feature type="signal peptide" evidence="1">
    <location>
        <begin position="1"/>
        <end position="24"/>
    </location>
</feature>
<reference evidence="2" key="1">
    <citation type="submission" date="2022-10" db="EMBL/GenBank/DDBJ databases">
        <title>Characterization and whole genome sequencing of a new Roseateles species, isolated from fresh water.</title>
        <authorList>
            <person name="Guliayeva D.Y."/>
            <person name="Akhremchuk A.E."/>
            <person name="Sikolenko M.A."/>
            <person name="Valentovich L.N."/>
            <person name="Sidarenka A.V."/>
        </authorList>
    </citation>
    <scope>NUCLEOTIDE SEQUENCE</scope>
    <source>
        <strain evidence="2">BIM B-1768</strain>
    </source>
</reference>
<dbReference type="EMBL" id="CP104562">
    <property type="protein sequence ID" value="UXH76922.1"/>
    <property type="molecule type" value="Genomic_DNA"/>
</dbReference>
<evidence type="ECO:0000256" key="1">
    <source>
        <dbReference type="SAM" id="SignalP"/>
    </source>
</evidence>
<name>A0ABY6AW61_9BURK</name>
<sequence length="132" mass="13766">MKAKWLLASGLWMAAMSVSMHAVAQVPYVFTYNPGPSYGTKWMAKVSDGAVESSASVLNGAPRPVWARICYSIGPSDSTVTVYAQSGNGPVQSSEVAWGGCADVFGTSVWIGNPYPQVVGGYYGIAPATPAP</sequence>
<proteinExistence type="predicted"/>
<gene>
    <name evidence="2" type="ORF">N4261_18075</name>
</gene>